<dbReference type="PANTHER" id="PTHR12526">
    <property type="entry name" value="GLYCOSYLTRANSFERASE"/>
    <property type="match status" value="1"/>
</dbReference>
<evidence type="ECO:0000256" key="1">
    <source>
        <dbReference type="ARBA" id="ARBA00022676"/>
    </source>
</evidence>
<protein>
    <submittedName>
        <fullName evidence="5">Hexosyltransferase</fullName>
    </submittedName>
</protein>
<evidence type="ECO:0000313" key="6">
    <source>
        <dbReference type="Proteomes" id="UP000033651"/>
    </source>
</evidence>
<sequence>MKIGIVLPGGVDRGGEERVIPTFLALIERLARRHEVHVFVFHQEPRPARWALRGAQIHNIGEGWTRWRSVLAIRREHRAAPFDVLQALFSGACGQVAAMASAWLGVPYAVHIAGGELVALDDIGYGGRRRLRSRLSESVVLRRASLVTAASEPVLSCLRGLGVRAARIPLGVDVSRWPPASPRKRPQAPLRLIHVASLNPVKDQATLLHALAMLAGRGVAFTLQVVGVDTLGGQVQGLAQSLGIGDRVAFLGFRTQAALRPLLLEADLLVMSSRHEAGPLVLLEAAVLGVPAVGTAVGHFAEWDGSAALTAPPGDTVELALAIATVAFDEALRLRLAAEAQRRALREDADATAAAFLERYQSMLGLNTPASTMPPSP</sequence>
<dbReference type="SUPFAM" id="SSF53756">
    <property type="entry name" value="UDP-Glycosyltransferase/glycogen phosphorylase"/>
    <property type="match status" value="1"/>
</dbReference>
<keyword evidence="6" id="KW-1185">Reference proteome</keyword>
<reference evidence="5 6" key="1">
    <citation type="submission" date="2015-03" db="EMBL/GenBank/DDBJ databases">
        <title>Draft genome sequence of Luteibacter yeojuensis strain SU11.</title>
        <authorList>
            <person name="Sulaiman J."/>
            <person name="Priya K."/>
            <person name="Chan K.-G."/>
        </authorList>
    </citation>
    <scope>NUCLEOTIDE SEQUENCE [LARGE SCALE GENOMIC DNA]</scope>
    <source>
        <strain evidence="5 6">SU11</strain>
    </source>
</reference>
<dbReference type="CDD" id="cd03801">
    <property type="entry name" value="GT4_PimA-like"/>
    <property type="match status" value="1"/>
</dbReference>
<feature type="domain" description="Glycosyl transferase family 1" evidence="3">
    <location>
        <begin position="187"/>
        <end position="342"/>
    </location>
</feature>
<dbReference type="PATRIC" id="fig|345309.4.peg.3012"/>
<dbReference type="PANTHER" id="PTHR12526:SF510">
    <property type="entry name" value="D-INOSITOL 3-PHOSPHATE GLYCOSYLTRANSFERASE"/>
    <property type="match status" value="1"/>
</dbReference>
<dbReference type="InterPro" id="IPR001296">
    <property type="entry name" value="Glyco_trans_1"/>
</dbReference>
<accession>A0A0F3L009</accession>
<gene>
    <name evidence="5" type="ORF">VI08_03375</name>
</gene>
<evidence type="ECO:0000256" key="2">
    <source>
        <dbReference type="ARBA" id="ARBA00022679"/>
    </source>
</evidence>
<feature type="domain" description="Glycosyltransferase subfamily 4-like N-terminal" evidence="4">
    <location>
        <begin position="22"/>
        <end position="168"/>
    </location>
</feature>
<dbReference type="GO" id="GO:1901135">
    <property type="term" value="P:carbohydrate derivative metabolic process"/>
    <property type="evidence" value="ECO:0007669"/>
    <property type="project" value="UniProtKB-ARBA"/>
</dbReference>
<dbReference type="Proteomes" id="UP000033651">
    <property type="component" value="Unassembled WGS sequence"/>
</dbReference>
<dbReference type="GO" id="GO:0016757">
    <property type="term" value="F:glycosyltransferase activity"/>
    <property type="evidence" value="ECO:0007669"/>
    <property type="project" value="UniProtKB-KW"/>
</dbReference>
<dbReference type="AlphaFoldDB" id="A0A0F3L009"/>
<dbReference type="Gene3D" id="3.40.50.2000">
    <property type="entry name" value="Glycogen Phosphorylase B"/>
    <property type="match status" value="2"/>
</dbReference>
<dbReference type="OrthoDB" id="5941917at2"/>
<dbReference type="Pfam" id="PF00534">
    <property type="entry name" value="Glycos_transf_1"/>
    <property type="match status" value="1"/>
</dbReference>
<keyword evidence="2 5" id="KW-0808">Transferase</keyword>
<dbReference type="RefSeq" id="WP_045828113.1">
    <property type="nucleotide sequence ID" value="NZ_JZRB01000004.1"/>
</dbReference>
<dbReference type="EMBL" id="JZRB01000004">
    <property type="protein sequence ID" value="KJV36808.1"/>
    <property type="molecule type" value="Genomic_DNA"/>
</dbReference>
<evidence type="ECO:0000259" key="4">
    <source>
        <dbReference type="Pfam" id="PF13579"/>
    </source>
</evidence>
<evidence type="ECO:0000259" key="3">
    <source>
        <dbReference type="Pfam" id="PF00534"/>
    </source>
</evidence>
<name>A0A0F3L009_9GAMM</name>
<comment type="caution">
    <text evidence="5">The sequence shown here is derived from an EMBL/GenBank/DDBJ whole genome shotgun (WGS) entry which is preliminary data.</text>
</comment>
<dbReference type="Pfam" id="PF13579">
    <property type="entry name" value="Glyco_trans_4_4"/>
    <property type="match status" value="1"/>
</dbReference>
<organism evidence="5 6">
    <name type="scientific">Luteibacter yeojuensis</name>
    <dbReference type="NCBI Taxonomy" id="345309"/>
    <lineage>
        <taxon>Bacteria</taxon>
        <taxon>Pseudomonadati</taxon>
        <taxon>Pseudomonadota</taxon>
        <taxon>Gammaproteobacteria</taxon>
        <taxon>Lysobacterales</taxon>
        <taxon>Rhodanobacteraceae</taxon>
        <taxon>Luteibacter</taxon>
    </lineage>
</organism>
<proteinExistence type="predicted"/>
<keyword evidence="1" id="KW-0328">Glycosyltransferase</keyword>
<evidence type="ECO:0000313" key="5">
    <source>
        <dbReference type="EMBL" id="KJV36808.1"/>
    </source>
</evidence>
<dbReference type="InterPro" id="IPR028098">
    <property type="entry name" value="Glyco_trans_4-like_N"/>
</dbReference>